<dbReference type="AlphaFoldDB" id="A0A4Q9R5B3"/>
<evidence type="ECO:0000259" key="1">
    <source>
        <dbReference type="Pfam" id="PF01425"/>
    </source>
</evidence>
<dbReference type="GO" id="GO:0003824">
    <property type="term" value="F:catalytic activity"/>
    <property type="evidence" value="ECO:0007669"/>
    <property type="project" value="InterPro"/>
</dbReference>
<dbReference type="SUPFAM" id="SSF75304">
    <property type="entry name" value="Amidase signature (AS) enzymes"/>
    <property type="match status" value="1"/>
</dbReference>
<evidence type="ECO:0000313" key="3">
    <source>
        <dbReference type="Proteomes" id="UP000293172"/>
    </source>
</evidence>
<comment type="caution">
    <text evidence="2">The sequence shown here is derived from an EMBL/GenBank/DDBJ whole genome shotgun (WGS) entry which is preliminary data.</text>
</comment>
<accession>A0A4Q9R5B3</accession>
<dbReference type="InterPro" id="IPR036928">
    <property type="entry name" value="AS_sf"/>
</dbReference>
<dbReference type="InterPro" id="IPR000120">
    <property type="entry name" value="Amidase"/>
</dbReference>
<proteinExistence type="predicted"/>
<dbReference type="Pfam" id="PF01425">
    <property type="entry name" value="Amidase"/>
    <property type="match status" value="1"/>
</dbReference>
<dbReference type="PANTHER" id="PTHR11895:SF76">
    <property type="entry name" value="INDOLEACETAMIDE HYDROLASE"/>
    <property type="match status" value="1"/>
</dbReference>
<dbReference type="NCBIfam" id="NF005686">
    <property type="entry name" value="PRK07486.1"/>
    <property type="match status" value="1"/>
</dbReference>
<dbReference type="EMBL" id="QJUL01000007">
    <property type="protein sequence ID" value="TBU95659.1"/>
    <property type="molecule type" value="Genomic_DNA"/>
</dbReference>
<dbReference type="InterPro" id="IPR020556">
    <property type="entry name" value="Amidase_CS"/>
</dbReference>
<dbReference type="Proteomes" id="UP000293172">
    <property type="component" value="Unassembled WGS sequence"/>
</dbReference>
<name>A0A4Q9R5B3_9GAMM</name>
<protein>
    <submittedName>
        <fullName evidence="2">Amidase</fullName>
    </submittedName>
</protein>
<dbReference type="PANTHER" id="PTHR11895">
    <property type="entry name" value="TRANSAMIDASE"/>
    <property type="match status" value="1"/>
</dbReference>
<gene>
    <name evidence="2" type="ORF">DNK44_06990</name>
</gene>
<dbReference type="PROSITE" id="PS00571">
    <property type="entry name" value="AMIDASES"/>
    <property type="match status" value="1"/>
</dbReference>
<dbReference type="OrthoDB" id="8872210at2"/>
<dbReference type="Gene3D" id="3.90.1300.10">
    <property type="entry name" value="Amidase signature (AS) domain"/>
    <property type="match status" value="1"/>
</dbReference>
<organism evidence="2 3">
    <name type="scientific">Phytopseudomonas dryadis</name>
    <dbReference type="NCBI Taxonomy" id="2487520"/>
    <lineage>
        <taxon>Bacteria</taxon>
        <taxon>Pseudomonadati</taxon>
        <taxon>Pseudomonadota</taxon>
        <taxon>Gammaproteobacteria</taxon>
        <taxon>Pseudomonadales</taxon>
        <taxon>Pseudomonadaceae</taxon>
        <taxon>Phytopseudomonas</taxon>
    </lineage>
</organism>
<evidence type="ECO:0000313" key="2">
    <source>
        <dbReference type="EMBL" id="TBU95659.1"/>
    </source>
</evidence>
<sequence length="460" mass="49375">MKSACEQAAQIRSGHLSARELTEACLQQIDALNPVLNALVTVDAEGALRKADEADRRQSRGEPLGALHGLPLAHKDSFLTAGMRTTWGSKVYADHVPQVDSLIVSRQAEAGSILLGKTNLPEFGAGSQTFNEVFGVTRNPYDHTLTCGGSSGGAAVALATGMVALADGTDMGGSLRNPASFCNIVGLRPSIGRVPIWPNPNSFGQVTAAGPMGRSVADVALLLSVIAGPDRRDPLSIDQPGTLYRQDLSAYFKGARIAYSPDLGGLPVAAPVRAIIDQGAKRLADMGCLVEHAEPDFSGASHAFQVLRAMTYASGYASLLQTHRDQLKDTLIWNIELASTFSAQDVISAEQRRARLFRDTQQLLETYDFIIAPVSQVLPFPVDQPFVERIGEQEMHNYIEWMDSCSLITLTGHPAMSLPCGFTAQGLPVGLQIIGRYRDELTLLKLAQAFETASKPYTQG</sequence>
<reference evidence="2 3" key="1">
    <citation type="submission" date="2018-06" db="EMBL/GenBank/DDBJ databases">
        <title>Three novel Pseudomonas species isolated from symptomatic oak.</title>
        <authorList>
            <person name="Bueno-Gonzalez V."/>
            <person name="Brady C."/>
        </authorList>
    </citation>
    <scope>NUCLEOTIDE SEQUENCE [LARGE SCALE GENOMIC DNA]</scope>
    <source>
        <strain evidence="2 3">P6B</strain>
    </source>
</reference>
<feature type="domain" description="Amidase" evidence="1">
    <location>
        <begin position="20"/>
        <end position="444"/>
    </location>
</feature>
<dbReference type="InterPro" id="IPR023631">
    <property type="entry name" value="Amidase_dom"/>
</dbReference>